<evidence type="ECO:0000256" key="4">
    <source>
        <dbReference type="PROSITE-ProRule" id="PRU00335"/>
    </source>
</evidence>
<proteinExistence type="predicted"/>
<dbReference type="Gene3D" id="1.10.10.60">
    <property type="entry name" value="Homeodomain-like"/>
    <property type="match status" value="1"/>
</dbReference>
<dbReference type="InterPro" id="IPR011075">
    <property type="entry name" value="TetR_C"/>
</dbReference>
<dbReference type="OrthoDB" id="270177at2"/>
<dbReference type="SUPFAM" id="SSF48498">
    <property type="entry name" value="Tetracyclin repressor-like, C-terminal domain"/>
    <property type="match status" value="1"/>
</dbReference>
<dbReference type="AlphaFoldDB" id="A0A8B6X9L8"/>
<keyword evidence="6" id="KW-1185">Reference proteome</keyword>
<dbReference type="RefSeq" id="WP_051378656.1">
    <property type="nucleotide sequence ID" value="NZ_AXWS01000013.1"/>
</dbReference>
<evidence type="ECO:0000256" key="1">
    <source>
        <dbReference type="ARBA" id="ARBA00023015"/>
    </source>
</evidence>
<keyword evidence="1" id="KW-0805">Transcription regulation</keyword>
<dbReference type="InterPro" id="IPR001647">
    <property type="entry name" value="HTH_TetR"/>
</dbReference>
<dbReference type="PANTHER" id="PTHR47506">
    <property type="entry name" value="TRANSCRIPTIONAL REGULATORY PROTEIN"/>
    <property type="match status" value="1"/>
</dbReference>
<dbReference type="Pfam" id="PF00440">
    <property type="entry name" value="TetR_N"/>
    <property type="match status" value="1"/>
</dbReference>
<evidence type="ECO:0000256" key="2">
    <source>
        <dbReference type="ARBA" id="ARBA00023125"/>
    </source>
</evidence>
<sequence length="217" mass="23282">MARPREFDENTALDAAMGCFWHRGYEATSMRDLGADMGMTAASIYNAFGDKAALFRRALEHYLDGAARERIARLEQMPSPRAAVMAFLDELVDASARDRAKRGCMLVNTALELGPHDAEMRRLVGRELAAIEGFFRGRLRAADAAGELPPGSSPDDLARLLLGLLLGIRVLARSKPQRALLEGMLRPVRGLLGLACDGDGATAGSLADEAEPADASA</sequence>
<reference evidence="7" key="2">
    <citation type="submission" date="2025-08" db="UniProtKB">
        <authorList>
            <consortium name="RefSeq"/>
        </authorList>
    </citation>
    <scope>IDENTIFICATION</scope>
</reference>
<feature type="DNA-binding region" description="H-T-H motif" evidence="4">
    <location>
        <begin position="29"/>
        <end position="48"/>
    </location>
</feature>
<reference evidence="7" key="1">
    <citation type="journal article" date="2013" name="Cell. Signal.">
        <title>The underling mechanism of bacterial TetR/AcrR family transcriptional repressors.</title>
        <authorList>
            <person name="Deng W."/>
            <person name="Li C."/>
            <person name="Xie J."/>
        </authorList>
    </citation>
    <scope>NUCLEOTIDE SEQUENCE</scope>
</reference>
<keyword evidence="3" id="KW-0804">Transcription</keyword>
<dbReference type="Proteomes" id="UP000675920">
    <property type="component" value="Unplaced"/>
</dbReference>
<organism evidence="6 7">
    <name type="scientific">Derxia gummosa DSM 723</name>
    <dbReference type="NCBI Taxonomy" id="1121388"/>
    <lineage>
        <taxon>Bacteria</taxon>
        <taxon>Pseudomonadati</taxon>
        <taxon>Pseudomonadota</taxon>
        <taxon>Betaproteobacteria</taxon>
        <taxon>Burkholderiales</taxon>
        <taxon>Alcaligenaceae</taxon>
        <taxon>Derxia</taxon>
    </lineage>
</organism>
<protein>
    <submittedName>
        <fullName evidence="7">TetR/AcrR family transcriptional regulator</fullName>
    </submittedName>
</protein>
<dbReference type="PANTHER" id="PTHR47506:SF1">
    <property type="entry name" value="HTH-TYPE TRANSCRIPTIONAL REGULATOR YJDC"/>
    <property type="match status" value="1"/>
</dbReference>
<dbReference type="PROSITE" id="PS50977">
    <property type="entry name" value="HTH_TETR_2"/>
    <property type="match status" value="1"/>
</dbReference>
<dbReference type="GO" id="GO:0003677">
    <property type="term" value="F:DNA binding"/>
    <property type="evidence" value="ECO:0007669"/>
    <property type="project" value="UniProtKB-UniRule"/>
</dbReference>
<dbReference type="SUPFAM" id="SSF46689">
    <property type="entry name" value="Homeodomain-like"/>
    <property type="match status" value="1"/>
</dbReference>
<dbReference type="Pfam" id="PF16925">
    <property type="entry name" value="TetR_C_13"/>
    <property type="match status" value="1"/>
</dbReference>
<feature type="domain" description="HTH tetR-type" evidence="5">
    <location>
        <begin position="6"/>
        <end position="66"/>
    </location>
</feature>
<accession>A0A8B6X9L8</accession>
<name>A0A8B6X9L8_9BURK</name>
<evidence type="ECO:0000259" key="5">
    <source>
        <dbReference type="PROSITE" id="PS50977"/>
    </source>
</evidence>
<dbReference type="InterPro" id="IPR036271">
    <property type="entry name" value="Tet_transcr_reg_TetR-rel_C_sf"/>
</dbReference>
<evidence type="ECO:0000313" key="7">
    <source>
        <dbReference type="RefSeq" id="WP_051378656.1"/>
    </source>
</evidence>
<dbReference type="InterPro" id="IPR009057">
    <property type="entry name" value="Homeodomain-like_sf"/>
</dbReference>
<evidence type="ECO:0000313" key="6">
    <source>
        <dbReference type="Proteomes" id="UP000675920"/>
    </source>
</evidence>
<evidence type="ECO:0000256" key="3">
    <source>
        <dbReference type="ARBA" id="ARBA00023163"/>
    </source>
</evidence>
<dbReference type="Gene3D" id="1.10.357.10">
    <property type="entry name" value="Tetracycline Repressor, domain 2"/>
    <property type="match status" value="1"/>
</dbReference>
<keyword evidence="2 4" id="KW-0238">DNA-binding</keyword>